<accession>A0ABP8CQN1</accession>
<name>A0ABP8CQN1_9FLAO</name>
<dbReference type="Gene3D" id="3.30.950.30">
    <property type="entry name" value="Schlafen, AAA domain"/>
    <property type="match status" value="1"/>
</dbReference>
<dbReference type="Gene3D" id="3.30.565.60">
    <property type="match status" value="1"/>
</dbReference>
<organism evidence="2 3">
    <name type="scientific">Winogradskyella damuponensis</name>
    <dbReference type="NCBI Taxonomy" id="943939"/>
    <lineage>
        <taxon>Bacteria</taxon>
        <taxon>Pseudomonadati</taxon>
        <taxon>Bacteroidota</taxon>
        <taxon>Flavobacteriia</taxon>
        <taxon>Flavobacteriales</taxon>
        <taxon>Flavobacteriaceae</taxon>
        <taxon>Winogradskyella</taxon>
    </lineage>
</organism>
<evidence type="ECO:0000313" key="3">
    <source>
        <dbReference type="Proteomes" id="UP001501682"/>
    </source>
</evidence>
<proteinExistence type="predicted"/>
<dbReference type="Pfam" id="PF04326">
    <property type="entry name" value="SLFN_AlbA_2"/>
    <property type="match status" value="1"/>
</dbReference>
<sequence length="385" mass="42799">MDALELLDLIQMGESSKVQFKVRVNNANSIGAEMVAFSNTKGGLIIIGVDDKTGEINGLSFEELQATNELLANSASNNVKAPIYIYTETVKVEEQYVIVAHISEGSSKPHMDNNGIIWVKNGSDKRKVIAKEEIARLLQSSGNLFADETLVNGTTVNDLDEDFFKEFIISKTKKTIEELGQSTSAVLSNLGMIKEGKLSLGGLLLFGKNPQQFRPTFTVQCVSIVGNDISSNEYRDKEEPFSGNLKELYEKTLSFITRNLRKQQTKDGFNSQSELEIPIQTIEELLVNALIHRDYFISSTIKVFIFDNRIEIISPGKLPNTLTIDNIKIGTSIPRNPILFTNARYILPFVGVGSGIPRAIENSPDLELINDVDREVFTSIIKRTE</sequence>
<comment type="caution">
    <text evidence="2">The sequence shown here is derived from an EMBL/GenBank/DDBJ whole genome shotgun (WGS) entry which is preliminary data.</text>
</comment>
<gene>
    <name evidence="2" type="ORF">GCM10022292_11260</name>
</gene>
<dbReference type="RefSeq" id="WP_344713174.1">
    <property type="nucleotide sequence ID" value="NZ_BAABCB010000008.1"/>
</dbReference>
<dbReference type="InterPro" id="IPR007421">
    <property type="entry name" value="Schlafen_AlbA_2_dom"/>
</dbReference>
<evidence type="ECO:0000259" key="1">
    <source>
        <dbReference type="Pfam" id="PF04326"/>
    </source>
</evidence>
<protein>
    <submittedName>
        <fullName evidence="2">DNA binding domain-containing protein</fullName>
    </submittedName>
</protein>
<dbReference type="Proteomes" id="UP001501682">
    <property type="component" value="Unassembled WGS sequence"/>
</dbReference>
<reference evidence="3" key="1">
    <citation type="journal article" date="2019" name="Int. J. Syst. Evol. Microbiol.">
        <title>The Global Catalogue of Microorganisms (GCM) 10K type strain sequencing project: providing services to taxonomists for standard genome sequencing and annotation.</title>
        <authorList>
            <consortium name="The Broad Institute Genomics Platform"/>
            <consortium name="The Broad Institute Genome Sequencing Center for Infectious Disease"/>
            <person name="Wu L."/>
            <person name="Ma J."/>
        </authorList>
    </citation>
    <scope>NUCLEOTIDE SEQUENCE [LARGE SCALE GENOMIC DNA]</scope>
    <source>
        <strain evidence="3">JCM 17633</strain>
    </source>
</reference>
<dbReference type="InterPro" id="IPR038461">
    <property type="entry name" value="Schlafen_AlbA_2_dom_sf"/>
</dbReference>
<dbReference type="PANTHER" id="PTHR30595">
    <property type="entry name" value="GLPR-RELATED TRANSCRIPTIONAL REPRESSOR"/>
    <property type="match status" value="1"/>
</dbReference>
<dbReference type="EMBL" id="BAABCB010000008">
    <property type="protein sequence ID" value="GAA4242134.1"/>
    <property type="molecule type" value="Genomic_DNA"/>
</dbReference>
<dbReference type="InterPro" id="IPR038475">
    <property type="entry name" value="RecG_C_sf"/>
</dbReference>
<dbReference type="Pfam" id="PF13749">
    <property type="entry name" value="HATPase_c_4"/>
    <property type="match status" value="1"/>
</dbReference>
<dbReference type="PANTHER" id="PTHR30595:SF6">
    <property type="entry name" value="SCHLAFEN ALBA-2 DOMAIN-CONTAINING PROTEIN"/>
    <property type="match status" value="1"/>
</dbReference>
<keyword evidence="3" id="KW-1185">Reference proteome</keyword>
<evidence type="ECO:0000313" key="2">
    <source>
        <dbReference type="EMBL" id="GAA4242134.1"/>
    </source>
</evidence>
<feature type="domain" description="Schlafen AlbA-2" evidence="1">
    <location>
        <begin position="14"/>
        <end position="127"/>
    </location>
</feature>